<evidence type="ECO:0000313" key="3">
    <source>
        <dbReference type="Proteomes" id="UP000433577"/>
    </source>
</evidence>
<dbReference type="EMBL" id="CP046913">
    <property type="protein sequence ID" value="QGZ62840.1"/>
    <property type="molecule type" value="Genomic_DNA"/>
</dbReference>
<dbReference type="KEGG" id="pacs:FAZ98_02665"/>
<keyword evidence="3" id="KW-1185">Reference proteome</keyword>
<reference evidence="2 3" key="1">
    <citation type="submission" date="2019-12" db="EMBL/GenBank/DDBJ databases">
        <title>Paraburkholderia acidiphila 7Q-K02 sp. nov and Paraburkholderia acidisoli DHF22 sp. nov., two strains isolated from forest soil.</title>
        <authorList>
            <person name="Gao Z."/>
            <person name="Qiu L."/>
        </authorList>
    </citation>
    <scope>NUCLEOTIDE SEQUENCE [LARGE SCALE GENOMIC DNA]</scope>
    <source>
        <strain evidence="2 3">DHF22</strain>
    </source>
</reference>
<name>A0A7Z2JH38_9BURK</name>
<feature type="domain" description="Tlde1" evidence="1">
    <location>
        <begin position="24"/>
        <end position="149"/>
    </location>
</feature>
<evidence type="ECO:0000259" key="1">
    <source>
        <dbReference type="Pfam" id="PF10908"/>
    </source>
</evidence>
<gene>
    <name evidence="2" type="ORF">FAZ98_02665</name>
</gene>
<sequence length="173" mass="18699">MTLSARFVVNDEPISRLVVDGVGAFPAFSGDDIYRNRSGCTAVANLGPLPAGKYWIVQRPEGGAGSRTAAWLKDTWNSLMGAPTNHAEWFALYRDDGVIDDWTWISGVRRGQFRLHPSGGGGHSFGCVTLQSRADFNRLRQALLQTTTALAGGSGIRAFGWIEVISNGKKTCP</sequence>
<dbReference type="Proteomes" id="UP000433577">
    <property type="component" value="Chromosome 1"/>
</dbReference>
<organism evidence="2 3">
    <name type="scientific">Paraburkholderia acidisoli</name>
    <dbReference type="NCBI Taxonomy" id="2571748"/>
    <lineage>
        <taxon>Bacteria</taxon>
        <taxon>Pseudomonadati</taxon>
        <taxon>Pseudomonadota</taxon>
        <taxon>Betaproteobacteria</taxon>
        <taxon>Burkholderiales</taxon>
        <taxon>Burkholderiaceae</taxon>
        <taxon>Paraburkholderia</taxon>
    </lineage>
</organism>
<dbReference type="InterPro" id="IPR021225">
    <property type="entry name" value="Tlde1_dom"/>
</dbReference>
<dbReference type="Pfam" id="PF10908">
    <property type="entry name" value="Tlde1_dom"/>
    <property type="match status" value="1"/>
</dbReference>
<dbReference type="AlphaFoldDB" id="A0A7Z2JH38"/>
<dbReference type="OrthoDB" id="6490254at2"/>
<dbReference type="RefSeq" id="WP_158951836.1">
    <property type="nucleotide sequence ID" value="NZ_CP046913.1"/>
</dbReference>
<accession>A0A7Z2JH38</accession>
<evidence type="ECO:0000313" key="2">
    <source>
        <dbReference type="EMBL" id="QGZ62840.1"/>
    </source>
</evidence>
<proteinExistence type="predicted"/>
<protein>
    <submittedName>
        <fullName evidence="2">DUF2778 domain-containing protein</fullName>
    </submittedName>
</protein>